<dbReference type="AlphaFoldDB" id="A0AAN9GGX6"/>
<evidence type="ECO:0000313" key="2">
    <source>
        <dbReference type="Proteomes" id="UP001374579"/>
    </source>
</evidence>
<evidence type="ECO:0000313" key="1">
    <source>
        <dbReference type="EMBL" id="KAK7108032.1"/>
    </source>
</evidence>
<keyword evidence="2" id="KW-1185">Reference proteome</keyword>
<reference evidence="1 2" key="1">
    <citation type="submission" date="2024-02" db="EMBL/GenBank/DDBJ databases">
        <title>Chromosome-scale genome assembly of the rough periwinkle Littorina saxatilis.</title>
        <authorList>
            <person name="De Jode A."/>
            <person name="Faria R."/>
            <person name="Formenti G."/>
            <person name="Sims Y."/>
            <person name="Smith T.P."/>
            <person name="Tracey A."/>
            <person name="Wood J.M.D."/>
            <person name="Zagrodzka Z.B."/>
            <person name="Johannesson K."/>
            <person name="Butlin R.K."/>
            <person name="Leder E.H."/>
        </authorList>
    </citation>
    <scope>NUCLEOTIDE SEQUENCE [LARGE SCALE GENOMIC DNA]</scope>
    <source>
        <strain evidence="1">Snail1</strain>
        <tissue evidence="1">Muscle</tissue>
    </source>
</reference>
<organism evidence="1 2">
    <name type="scientific">Littorina saxatilis</name>
    <dbReference type="NCBI Taxonomy" id="31220"/>
    <lineage>
        <taxon>Eukaryota</taxon>
        <taxon>Metazoa</taxon>
        <taxon>Spiralia</taxon>
        <taxon>Lophotrochozoa</taxon>
        <taxon>Mollusca</taxon>
        <taxon>Gastropoda</taxon>
        <taxon>Caenogastropoda</taxon>
        <taxon>Littorinimorpha</taxon>
        <taxon>Littorinoidea</taxon>
        <taxon>Littorinidae</taxon>
        <taxon>Littorina</taxon>
    </lineage>
</organism>
<proteinExistence type="predicted"/>
<protein>
    <submittedName>
        <fullName evidence="1">Uncharacterized protein</fullName>
    </submittedName>
</protein>
<dbReference type="EMBL" id="JBAMIC010000004">
    <property type="protein sequence ID" value="KAK7108032.1"/>
    <property type="molecule type" value="Genomic_DNA"/>
</dbReference>
<name>A0AAN9GGX6_9CAEN</name>
<sequence>MQQLKSQVKMKEADFSTLEIKLTEKDKEVEEWGRRFQEMKTNHHQLRHKLDSVERYLSDLPTAEETMHNTQEISFSSSPFLFFLSDSL</sequence>
<gene>
    <name evidence="1" type="ORF">V1264_015835</name>
</gene>
<dbReference type="Proteomes" id="UP001374579">
    <property type="component" value="Unassembled WGS sequence"/>
</dbReference>
<comment type="caution">
    <text evidence="1">The sequence shown here is derived from an EMBL/GenBank/DDBJ whole genome shotgun (WGS) entry which is preliminary data.</text>
</comment>
<accession>A0AAN9GGX6</accession>